<organism evidence="3 4">
    <name type="scientific">Microbacterium schleiferi</name>
    <dbReference type="NCBI Taxonomy" id="69362"/>
    <lineage>
        <taxon>Bacteria</taxon>
        <taxon>Bacillati</taxon>
        <taxon>Actinomycetota</taxon>
        <taxon>Actinomycetes</taxon>
        <taxon>Micrococcales</taxon>
        <taxon>Microbacteriaceae</taxon>
        <taxon>Microbacterium</taxon>
    </lineage>
</organism>
<protein>
    <submittedName>
        <fullName evidence="3">Tyrosine-protein phosphatase</fullName>
        <ecNumber evidence="3">3.1.3.48</ecNumber>
    </submittedName>
</protein>
<dbReference type="Pfam" id="PF13350">
    <property type="entry name" value="Y_phosphatase3"/>
    <property type="match status" value="1"/>
</dbReference>
<dbReference type="Proteomes" id="UP001351900">
    <property type="component" value="Unassembled WGS sequence"/>
</dbReference>
<evidence type="ECO:0000313" key="4">
    <source>
        <dbReference type="Proteomes" id="UP001351900"/>
    </source>
</evidence>
<evidence type="ECO:0000259" key="2">
    <source>
        <dbReference type="PROSITE" id="PS50056"/>
    </source>
</evidence>
<keyword evidence="4" id="KW-1185">Reference proteome</keyword>
<dbReference type="InterPro" id="IPR026893">
    <property type="entry name" value="Tyr/Ser_Pase_IphP-type"/>
</dbReference>
<comment type="similarity">
    <text evidence="1">Belongs to the protein-tyrosine phosphatase family.</text>
</comment>
<dbReference type="RefSeq" id="WP_331792245.1">
    <property type="nucleotide sequence ID" value="NZ_BAAAUO010000001.1"/>
</dbReference>
<dbReference type="EC" id="3.1.3.48" evidence="3"/>
<dbReference type="PROSITE" id="PS00383">
    <property type="entry name" value="TYR_PHOSPHATASE_1"/>
    <property type="match status" value="1"/>
</dbReference>
<feature type="domain" description="Tyrosine specific protein phosphatases" evidence="2">
    <location>
        <begin position="145"/>
        <end position="180"/>
    </location>
</feature>
<dbReference type="GO" id="GO:0004725">
    <property type="term" value="F:protein tyrosine phosphatase activity"/>
    <property type="evidence" value="ECO:0007669"/>
    <property type="project" value="UniProtKB-EC"/>
</dbReference>
<sequence length="272" mass="28455">MTAASASDLTPLSLEGTHNFRDIGGLPAGTRGRTRAGVLYRSDALSGLTPRGLEQLATSDIGVIIDFRTDMERQMGPDILPATRPPRVVQLGVLEGAMAGMAPEVLRSTSTAHDPEAASRAIEAALAQIPSLPDLYVSMLQHGASAFADTARTVAESDGAVLVHCTAGKDRTGVAIALILEAVGVERAAIVEDYASSERNLAGPWTERMFGMLQAMGLPRTPVLDDLVAATPPAAILTALEWVDANHDGAAGYLHSGGLTDAELDALRQRLV</sequence>
<name>A0ABU7VBH4_9MICO</name>
<evidence type="ECO:0000313" key="3">
    <source>
        <dbReference type="EMBL" id="MEF2256149.1"/>
    </source>
</evidence>
<reference evidence="3 4" key="1">
    <citation type="submission" date="2024-01" db="EMBL/GenBank/DDBJ databases">
        <title>the genome sequence of strain Microbacterium schleiferi NBRC 15075.</title>
        <authorList>
            <person name="Ding Y."/>
            <person name="Zhang G."/>
        </authorList>
    </citation>
    <scope>NUCLEOTIDE SEQUENCE [LARGE SCALE GENOMIC DNA]</scope>
    <source>
        <strain evidence="3 4">NBRC 15075</strain>
    </source>
</reference>
<dbReference type="PANTHER" id="PTHR31126:SF1">
    <property type="entry name" value="TYROSINE SPECIFIC PROTEIN PHOSPHATASES DOMAIN-CONTAINING PROTEIN"/>
    <property type="match status" value="1"/>
</dbReference>
<dbReference type="PROSITE" id="PS50056">
    <property type="entry name" value="TYR_PHOSPHATASE_2"/>
    <property type="match status" value="1"/>
</dbReference>
<dbReference type="InterPro" id="IPR000387">
    <property type="entry name" value="Tyr_Pase_dom"/>
</dbReference>
<comment type="caution">
    <text evidence="3">The sequence shown here is derived from an EMBL/GenBank/DDBJ whole genome shotgun (WGS) entry which is preliminary data.</text>
</comment>
<dbReference type="PANTHER" id="PTHR31126">
    <property type="entry name" value="TYROSINE-PROTEIN PHOSPHATASE"/>
    <property type="match status" value="1"/>
</dbReference>
<evidence type="ECO:0000256" key="1">
    <source>
        <dbReference type="ARBA" id="ARBA00009580"/>
    </source>
</evidence>
<gene>
    <name evidence="3" type="ORF">V2V91_13545</name>
</gene>
<dbReference type="SUPFAM" id="SSF52799">
    <property type="entry name" value="(Phosphotyrosine protein) phosphatases II"/>
    <property type="match status" value="1"/>
</dbReference>
<dbReference type="Gene3D" id="3.90.190.10">
    <property type="entry name" value="Protein tyrosine phosphatase superfamily"/>
    <property type="match status" value="1"/>
</dbReference>
<dbReference type="InterPro" id="IPR016130">
    <property type="entry name" value="Tyr_Pase_AS"/>
</dbReference>
<proteinExistence type="inferred from homology"/>
<dbReference type="EMBL" id="JAZHOV010000008">
    <property type="protein sequence ID" value="MEF2256149.1"/>
    <property type="molecule type" value="Genomic_DNA"/>
</dbReference>
<accession>A0ABU7VBH4</accession>
<dbReference type="InterPro" id="IPR029021">
    <property type="entry name" value="Prot-tyrosine_phosphatase-like"/>
</dbReference>
<keyword evidence="3" id="KW-0378">Hydrolase</keyword>